<dbReference type="InterPro" id="IPR002931">
    <property type="entry name" value="Transglutaminase-like"/>
</dbReference>
<comment type="caution">
    <text evidence="4">The sequence shown here is derived from an EMBL/GenBank/DDBJ whole genome shotgun (WGS) entry which is preliminary data.</text>
</comment>
<sequence>EFMVRRIQVLLLVFLLFLLSSTKILAADFKSDYQVEYFLGKTDNITTAKVIFTINITNLNSDVYVKKFSIAFPKNYLISQITAADDKGVVNPNVVNDGEKILLNLEFNDPAIGRDTTNSFHLAFLQEKIFDVSGNIWELIIPTLENQTSVSGYRAIVYLPDNSDRKISIAKPRPSLIQGNKIIWENPQVKTIYAVFGDEQYYQSKFTYHLYNPKLVPVYTDVALPPDTDYQKIFVNQLNPLPSQVFLDDDGNYMARYNLFPKSKVDVVLDAGISLTTKRRDEFRTLNNILIQKQKSFLLSPQPLWQINQIDKIPLLSQVSDIYKYVTSSLKYNYDRVGKNEERKGAEKVLLNPSDAVCTEFSDLFVALAREKGIYSREIQGYGFTRDNQLRPISLTSDILHSWPEYYQEASQQWISIDPTWENTSGIDYYNSFDLNHIVLAIHGKSAEYPYPAGMYKINKSQDIVINPVSLPFREIGEIEVDMGKIESQINDKKTYQTTITITNNKNVYVYNIRPDIRATNLNVSLNPTVIVAMVPMEKKTFVLNYQVDPKHQNNEGFIKVSMNNHNYLDEKVKIITYAQDMGFKVGMIVIGGSIIFFFIKRLFKKK</sequence>
<reference evidence="4 5" key="1">
    <citation type="submission" date="2017-09" db="EMBL/GenBank/DDBJ databases">
        <title>Depth-based differentiation of microbial function through sediment-hosted aquifers and enrichment of novel symbionts in the deep terrestrial subsurface.</title>
        <authorList>
            <person name="Probst A.J."/>
            <person name="Ladd B."/>
            <person name="Jarett J.K."/>
            <person name="Geller-Mcgrath D.E."/>
            <person name="Sieber C.M."/>
            <person name="Emerson J.B."/>
            <person name="Anantharaman K."/>
            <person name="Thomas B.C."/>
            <person name="Malmstrom R."/>
            <person name="Stieglmeier M."/>
            <person name="Klingl A."/>
            <person name="Woyke T."/>
            <person name="Ryan C.M."/>
            <person name="Banfield J.F."/>
        </authorList>
    </citation>
    <scope>NUCLEOTIDE SEQUENCE [LARGE SCALE GENOMIC DNA]</scope>
    <source>
        <strain evidence="4">CG22_combo_CG10-13_8_21_14_all_33_16</strain>
    </source>
</reference>
<keyword evidence="1" id="KW-0472">Membrane</keyword>
<gene>
    <name evidence="4" type="ORF">COW96_05450</name>
</gene>
<keyword evidence="1" id="KW-1133">Transmembrane helix</keyword>
<evidence type="ECO:0000313" key="5">
    <source>
        <dbReference type="Proteomes" id="UP000230802"/>
    </source>
</evidence>
<dbReference type="InterPro" id="IPR038765">
    <property type="entry name" value="Papain-like_cys_pep_sf"/>
</dbReference>
<keyword evidence="1" id="KW-0812">Transmembrane</keyword>
<feature type="domain" description="Transglutaminase-like" evidence="3">
    <location>
        <begin position="350"/>
        <end position="421"/>
    </location>
</feature>
<dbReference type="Pfam" id="PF01841">
    <property type="entry name" value="Transglut_core"/>
    <property type="match status" value="1"/>
</dbReference>
<evidence type="ECO:0000313" key="4">
    <source>
        <dbReference type="EMBL" id="PIP63912.1"/>
    </source>
</evidence>
<dbReference type="Proteomes" id="UP000230802">
    <property type="component" value="Unassembled WGS sequence"/>
</dbReference>
<feature type="chain" id="PRO_5013755655" description="Transglutaminase-like domain-containing protein" evidence="2">
    <location>
        <begin position="27"/>
        <end position="607"/>
    </location>
</feature>
<feature type="signal peptide" evidence="2">
    <location>
        <begin position="1"/>
        <end position="26"/>
    </location>
</feature>
<dbReference type="PANTHER" id="PTHR33490:SF6">
    <property type="entry name" value="SLL1049 PROTEIN"/>
    <property type="match status" value="1"/>
</dbReference>
<proteinExistence type="predicted"/>
<protein>
    <recommendedName>
        <fullName evidence="3">Transglutaminase-like domain-containing protein</fullName>
    </recommendedName>
</protein>
<keyword evidence="2" id="KW-0732">Signal</keyword>
<dbReference type="EMBL" id="PCTD01000240">
    <property type="protein sequence ID" value="PIP63912.1"/>
    <property type="molecule type" value="Genomic_DNA"/>
</dbReference>
<dbReference type="PANTHER" id="PTHR33490">
    <property type="entry name" value="BLR5614 PROTEIN-RELATED"/>
    <property type="match status" value="1"/>
</dbReference>
<evidence type="ECO:0000259" key="3">
    <source>
        <dbReference type="SMART" id="SM00460"/>
    </source>
</evidence>
<evidence type="ECO:0000256" key="1">
    <source>
        <dbReference type="SAM" id="Phobius"/>
    </source>
</evidence>
<dbReference type="Gene3D" id="3.10.620.30">
    <property type="match status" value="1"/>
</dbReference>
<organism evidence="4 5">
    <name type="scientific">Candidatus Roizmanbacteria bacterium CG22_combo_CG10-13_8_21_14_all_33_16</name>
    <dbReference type="NCBI Taxonomy" id="1974859"/>
    <lineage>
        <taxon>Bacteria</taxon>
        <taxon>Candidatus Roizmaniibacteriota</taxon>
    </lineage>
</organism>
<feature type="transmembrane region" description="Helical" evidence="1">
    <location>
        <begin position="582"/>
        <end position="600"/>
    </location>
</feature>
<evidence type="ECO:0000256" key="2">
    <source>
        <dbReference type="SAM" id="SignalP"/>
    </source>
</evidence>
<dbReference type="AlphaFoldDB" id="A0A2H0C1X4"/>
<name>A0A2H0C1X4_9BACT</name>
<dbReference type="SMART" id="SM00460">
    <property type="entry name" value="TGc"/>
    <property type="match status" value="1"/>
</dbReference>
<feature type="non-terminal residue" evidence="4">
    <location>
        <position position="1"/>
    </location>
</feature>
<dbReference type="SUPFAM" id="SSF54001">
    <property type="entry name" value="Cysteine proteinases"/>
    <property type="match status" value="1"/>
</dbReference>
<accession>A0A2H0C1X4</accession>